<feature type="transmembrane region" description="Helical" evidence="2">
    <location>
        <begin position="272"/>
        <end position="292"/>
    </location>
</feature>
<feature type="transmembrane region" description="Helical" evidence="2">
    <location>
        <begin position="711"/>
        <end position="731"/>
    </location>
</feature>
<keyword evidence="3" id="KW-0808">Transferase</keyword>
<dbReference type="KEGG" id="erz:ER308_06410"/>
<proteinExistence type="predicted"/>
<dbReference type="InterPro" id="IPR029044">
    <property type="entry name" value="Nucleotide-diphossugar_trans"/>
</dbReference>
<evidence type="ECO:0000313" key="4">
    <source>
        <dbReference type="Proteomes" id="UP000291469"/>
    </source>
</evidence>
<feature type="transmembrane region" description="Helical" evidence="2">
    <location>
        <begin position="552"/>
        <end position="585"/>
    </location>
</feature>
<sequence>MVAAPTPTPFTPLGPGPPGVLGVLVVHDGMSWLPGVLASLAVQDHPRFDLVAVDTGSTDGSWELLERRIPPERLLRLRDSAGVGDALAAAARVVEAPPDTLLIVHDDLALAPDAVGRLARDLADDPTLAAVGPKLREWRERPTLQQVGRTIDRFGRVDLGLERDELDQGQYDEERDVLAVSTAGMLVRSDALDAVGGFDPRMRAMGDDIDLCWRLWLAGWRIAVQPAAVGYHAAAGTRGARPLWDGGARTPRELTERHALASLLRNHGAARLAWSLPVAALLAAAKTLALLATRRVGAAGATVRAWLWNAVQLPRTLRLRWVTQRDRERSEDEIAPLLASGEPRWQQWADTTRAWLAGSDTPALLAGTIDERAVPAGGRIGRLLRRGAAVWAGIPLLVLYLVGAASLLGSGVLLGGEIRPWPDAAGEFVAAYASPFGGEPAGTVGFPSPIQAVLGVASLGLGGSPWLAQTVLVLGLLPFAWVTALRAGRLITERSGPRVLAATLYACSPPVAGALAQARWGALVVAALFPALVLLAFRLGNPDTALPTAWRATALFVFASVVAIGAAPPAGVLVASALLLAVIVATRRDVPRHGRPRLRVAVSTVAPLLLLSPWLASLIAGSARLPAQPEVPLPAWRAIGLAPVVLPGLESTAGAMLAVVLTAALIGLGLLLGLPLRPLPVTLLVTTLIVSATAAWVAARVVPVSVWSPLMLLPGALAVGGLAAVAGRTFVPALSVHAFGLRQVSAIAGVLVVGIGLLGGLARIASDPWVGVERVEDVLPPVAGASEELPHRLLLLDLDDDGVRWELTGQDGPSMRGVGETESPAIAAAVGRAVEGMATGSDLGAASRLALAGVREVVLTEDAADSELRELLIRQPELEPIPTGGGRVLQVAAWVPRASVLPDRFADHLLAGRRVDASDVEPVALSGGSDHWAGEAGPGTLLLTEDASAWAATLDGAPLDPVAVEPTVEELPPVAAYEVPDEGSVELQVGSPWRHRTLVAGQALLALVLGSLLLRPPRLATAARAGRRDAPPVHALPGLDGLDGVRAATPSARAGGPS</sequence>
<keyword evidence="4" id="KW-1185">Reference proteome</keyword>
<gene>
    <name evidence="3" type="ORF">ER308_06410</name>
</gene>
<dbReference type="RefSeq" id="WP_131154205.1">
    <property type="nucleotide sequence ID" value="NZ_CP036402.1"/>
</dbReference>
<keyword evidence="2" id="KW-0812">Transmembrane</keyword>
<feature type="transmembrane region" description="Helical" evidence="2">
    <location>
        <begin position="597"/>
        <end position="616"/>
    </location>
</feature>
<feature type="transmembrane region" description="Helical" evidence="2">
    <location>
        <begin position="520"/>
        <end position="540"/>
    </location>
</feature>
<dbReference type="AlphaFoldDB" id="A0A411YDF1"/>
<dbReference type="EMBL" id="CP036402">
    <property type="protein sequence ID" value="QBI19208.1"/>
    <property type="molecule type" value="Genomic_DNA"/>
</dbReference>
<organism evidence="3 4">
    <name type="scientific">Egibacter rhizosphaerae</name>
    <dbReference type="NCBI Taxonomy" id="1670831"/>
    <lineage>
        <taxon>Bacteria</taxon>
        <taxon>Bacillati</taxon>
        <taxon>Actinomycetota</taxon>
        <taxon>Nitriliruptoria</taxon>
        <taxon>Egibacterales</taxon>
        <taxon>Egibacteraceae</taxon>
        <taxon>Egibacter</taxon>
    </lineage>
</organism>
<accession>A0A411YDF1</accession>
<evidence type="ECO:0000256" key="2">
    <source>
        <dbReference type="SAM" id="Phobius"/>
    </source>
</evidence>
<dbReference type="Proteomes" id="UP000291469">
    <property type="component" value="Chromosome"/>
</dbReference>
<feature type="transmembrane region" description="Helical" evidence="2">
    <location>
        <begin position="681"/>
        <end position="699"/>
    </location>
</feature>
<feature type="transmembrane region" description="Helical" evidence="2">
    <location>
        <begin position="743"/>
        <end position="765"/>
    </location>
</feature>
<dbReference type="Gene3D" id="3.90.550.10">
    <property type="entry name" value="Spore Coat Polysaccharide Biosynthesis Protein SpsA, Chain A"/>
    <property type="match status" value="1"/>
</dbReference>
<evidence type="ECO:0000313" key="3">
    <source>
        <dbReference type="EMBL" id="QBI19208.1"/>
    </source>
</evidence>
<dbReference type="GO" id="GO:0016740">
    <property type="term" value="F:transferase activity"/>
    <property type="evidence" value="ECO:0007669"/>
    <property type="project" value="UniProtKB-KW"/>
</dbReference>
<keyword evidence="2" id="KW-1133">Transmembrane helix</keyword>
<feature type="transmembrane region" description="Helical" evidence="2">
    <location>
        <begin position="653"/>
        <end position="674"/>
    </location>
</feature>
<keyword evidence="2" id="KW-0472">Membrane</keyword>
<dbReference type="InterPro" id="IPR050834">
    <property type="entry name" value="Glycosyltransf_2"/>
</dbReference>
<dbReference type="Pfam" id="PF13641">
    <property type="entry name" value="Glyco_tranf_2_3"/>
    <property type="match status" value="1"/>
</dbReference>
<feature type="region of interest" description="Disordered" evidence="1">
    <location>
        <begin position="1023"/>
        <end position="1058"/>
    </location>
</feature>
<protein>
    <submittedName>
        <fullName evidence="3">Glycosyltransferase</fullName>
    </submittedName>
</protein>
<name>A0A411YDF1_9ACTN</name>
<feature type="transmembrane region" description="Helical" evidence="2">
    <location>
        <begin position="466"/>
        <end position="485"/>
    </location>
</feature>
<dbReference type="OrthoDB" id="3734530at2"/>
<evidence type="ECO:0000256" key="1">
    <source>
        <dbReference type="SAM" id="MobiDB-lite"/>
    </source>
</evidence>
<dbReference type="PANTHER" id="PTHR43685:SF3">
    <property type="entry name" value="SLR2126 PROTEIN"/>
    <property type="match status" value="1"/>
</dbReference>
<feature type="transmembrane region" description="Helical" evidence="2">
    <location>
        <begin position="389"/>
        <end position="414"/>
    </location>
</feature>
<dbReference type="SUPFAM" id="SSF53448">
    <property type="entry name" value="Nucleotide-diphospho-sugar transferases"/>
    <property type="match status" value="1"/>
</dbReference>
<dbReference type="PANTHER" id="PTHR43685">
    <property type="entry name" value="GLYCOSYLTRANSFERASE"/>
    <property type="match status" value="1"/>
</dbReference>
<reference evidence="3 4" key="1">
    <citation type="submission" date="2019-01" db="EMBL/GenBank/DDBJ databases">
        <title>Egibacter rhizosphaerae EGI 80759T.</title>
        <authorList>
            <person name="Chen D.-D."/>
            <person name="Tian Y."/>
            <person name="Jiao J.-Y."/>
            <person name="Zhang X.-T."/>
            <person name="Zhang Y.-G."/>
            <person name="Zhang Y."/>
            <person name="Xiao M."/>
            <person name="Shu W.-S."/>
            <person name="Li W.-J."/>
        </authorList>
    </citation>
    <scope>NUCLEOTIDE SEQUENCE [LARGE SCALE GENOMIC DNA]</scope>
    <source>
        <strain evidence="3 4">EGI 80759</strain>
    </source>
</reference>